<proteinExistence type="predicted"/>
<protein>
    <submittedName>
        <fullName evidence="1">Uncharacterized protein</fullName>
    </submittedName>
</protein>
<name>B9Z2C4_9NEIS</name>
<accession>B9Z2C4</accession>
<gene>
    <name evidence="1" type="ORF">FuraDRAFT_1487</name>
</gene>
<organism evidence="1 2">
    <name type="scientific">Pseudogulbenkiania ferrooxidans 2002</name>
    <dbReference type="NCBI Taxonomy" id="279714"/>
    <lineage>
        <taxon>Bacteria</taxon>
        <taxon>Pseudomonadati</taxon>
        <taxon>Pseudomonadota</taxon>
        <taxon>Betaproteobacteria</taxon>
        <taxon>Neisseriales</taxon>
        <taxon>Chromobacteriaceae</taxon>
        <taxon>Pseudogulbenkiania</taxon>
    </lineage>
</organism>
<keyword evidence="2" id="KW-1185">Reference proteome</keyword>
<comment type="caution">
    <text evidence="1">The sequence shown here is derived from an EMBL/GenBank/DDBJ whole genome shotgun (WGS) entry which is preliminary data.</text>
</comment>
<reference evidence="1 2" key="1">
    <citation type="submission" date="2009-02" db="EMBL/GenBank/DDBJ databases">
        <title>Sequencing of the draft genome and assembly of Lutiella nitroferrum 2002.</title>
        <authorList>
            <consortium name="US DOE Joint Genome Institute (JGI-PGF)"/>
            <person name="Lucas S."/>
            <person name="Copeland A."/>
            <person name="Lapidus A."/>
            <person name="Glavina del Rio T."/>
            <person name="Tice H."/>
            <person name="Bruce D."/>
            <person name="Goodwin L."/>
            <person name="Pitluck S."/>
            <person name="Larimer F."/>
            <person name="Land M.L."/>
            <person name="Hauser L."/>
            <person name="Coates J.D."/>
        </authorList>
    </citation>
    <scope>NUCLEOTIDE SEQUENCE [LARGE SCALE GENOMIC DNA]</scope>
    <source>
        <strain evidence="1 2">2002</strain>
    </source>
</reference>
<sequence length="78" mass="8280">MSAETPPAPEEVAESATLVVMNISGPTLVSSNQDISDNGSEIASLPRLTYKTLPIGAGHHEFRFKAFPQGKRVATLEA</sequence>
<dbReference type="EMBL" id="ACIS01000004">
    <property type="protein sequence ID" value="EEG08727.1"/>
    <property type="molecule type" value="Genomic_DNA"/>
</dbReference>
<evidence type="ECO:0000313" key="2">
    <source>
        <dbReference type="Proteomes" id="UP000003165"/>
    </source>
</evidence>
<dbReference type="AlphaFoldDB" id="B9Z2C4"/>
<dbReference type="RefSeq" id="WP_008953507.1">
    <property type="nucleotide sequence ID" value="NZ_ACIS01000004.1"/>
</dbReference>
<dbReference type="Proteomes" id="UP000003165">
    <property type="component" value="Unassembled WGS sequence"/>
</dbReference>
<evidence type="ECO:0000313" key="1">
    <source>
        <dbReference type="EMBL" id="EEG08727.1"/>
    </source>
</evidence>
<dbReference type="eggNOG" id="ENOG502ZTMP">
    <property type="taxonomic scope" value="Bacteria"/>
</dbReference>